<feature type="region of interest" description="Disordered" evidence="1">
    <location>
        <begin position="1"/>
        <end position="59"/>
    </location>
</feature>
<dbReference type="Proteomes" id="UP001430848">
    <property type="component" value="Unassembled WGS sequence"/>
</dbReference>
<accession>A0ABR1P8E8</accession>
<feature type="compositionally biased region" description="Pro residues" evidence="1">
    <location>
        <begin position="1"/>
        <end position="12"/>
    </location>
</feature>
<feature type="compositionally biased region" description="Basic and acidic residues" evidence="1">
    <location>
        <begin position="48"/>
        <end position="58"/>
    </location>
</feature>
<keyword evidence="3" id="KW-1185">Reference proteome</keyword>
<proteinExistence type="predicted"/>
<evidence type="ECO:0000313" key="3">
    <source>
        <dbReference type="Proteomes" id="UP001430848"/>
    </source>
</evidence>
<sequence>MPSYEDPPPPYEPGSSSSQPRPAHTAGVPPQDTNNLTVPLRARNGISPEERRSMEDAARALPEGWVRQYDPQTHHSFFVDTRATPPRSIWHHPHDDEQYLASLPDRERERIKSLQRVHSLADIEAESSDDDTPRNHGQAAAASQRQQQPGLLDTGPEKLSGPEKFGRKLKDKLTSSTHQERAAKREKRAEAERQAYYQHQHIRRQVARAVETGEPQLLGRDGQDREVWIEPPQGAPGLRGNPNARLVNPWNSGGYFGGPPGMMAGPGTMYTRPVGPYSRPYGRGGYGYGYGGGLGMAPLLGLGVGLGVGGLMF</sequence>
<gene>
    <name evidence="2" type="ORF">SLS63_006309</name>
</gene>
<feature type="region of interest" description="Disordered" evidence="1">
    <location>
        <begin position="124"/>
        <end position="193"/>
    </location>
</feature>
<reference evidence="2 3" key="1">
    <citation type="submission" date="2024-02" db="EMBL/GenBank/DDBJ databases">
        <title>De novo assembly and annotation of 12 fungi associated with fruit tree decline syndrome in Ontario, Canada.</title>
        <authorList>
            <person name="Sulman M."/>
            <person name="Ellouze W."/>
            <person name="Ilyukhin E."/>
        </authorList>
    </citation>
    <scope>NUCLEOTIDE SEQUENCE [LARGE SCALE GENOMIC DNA]</scope>
    <source>
        <strain evidence="2 3">M169</strain>
    </source>
</reference>
<protein>
    <recommendedName>
        <fullName evidence="4">WW domain-containing protein</fullName>
    </recommendedName>
</protein>
<organism evidence="2 3">
    <name type="scientific">Diaporthe eres</name>
    <name type="common">Phomopsis oblonga</name>
    <dbReference type="NCBI Taxonomy" id="83184"/>
    <lineage>
        <taxon>Eukaryota</taxon>
        <taxon>Fungi</taxon>
        <taxon>Dikarya</taxon>
        <taxon>Ascomycota</taxon>
        <taxon>Pezizomycotina</taxon>
        <taxon>Sordariomycetes</taxon>
        <taxon>Sordariomycetidae</taxon>
        <taxon>Diaporthales</taxon>
        <taxon>Diaporthaceae</taxon>
        <taxon>Diaporthe</taxon>
        <taxon>Diaporthe eres species complex</taxon>
    </lineage>
</organism>
<comment type="caution">
    <text evidence="2">The sequence shown here is derived from an EMBL/GenBank/DDBJ whole genome shotgun (WGS) entry which is preliminary data.</text>
</comment>
<dbReference type="EMBL" id="JAKNSF020000030">
    <property type="protein sequence ID" value="KAK7729180.1"/>
    <property type="molecule type" value="Genomic_DNA"/>
</dbReference>
<feature type="compositionally biased region" description="Low complexity" evidence="1">
    <location>
        <begin position="138"/>
        <end position="148"/>
    </location>
</feature>
<feature type="compositionally biased region" description="Basic and acidic residues" evidence="1">
    <location>
        <begin position="160"/>
        <end position="193"/>
    </location>
</feature>
<name>A0ABR1P8E8_DIAER</name>
<evidence type="ECO:0000313" key="2">
    <source>
        <dbReference type="EMBL" id="KAK7729180.1"/>
    </source>
</evidence>
<evidence type="ECO:0000256" key="1">
    <source>
        <dbReference type="SAM" id="MobiDB-lite"/>
    </source>
</evidence>
<dbReference type="Gene3D" id="2.20.70.10">
    <property type="match status" value="1"/>
</dbReference>
<evidence type="ECO:0008006" key="4">
    <source>
        <dbReference type="Google" id="ProtNLM"/>
    </source>
</evidence>